<evidence type="ECO:0000256" key="1">
    <source>
        <dbReference type="SAM" id="MobiDB-lite"/>
    </source>
</evidence>
<evidence type="ECO:0000256" key="2">
    <source>
        <dbReference type="SAM" id="Phobius"/>
    </source>
</evidence>
<feature type="region of interest" description="Disordered" evidence="1">
    <location>
        <begin position="314"/>
        <end position="336"/>
    </location>
</feature>
<sequence length="462" mass="48239">MAEPVVKRRPMIDLDEFERRLRQPGSGEHKDTDPLSELARLVGPQEDPYKGVFAAQGRRPVQSWDERSHDANGRDPLMGGDFAAIEAGLLGAAGRDAAMGYSEPGRASEYHSPDLHEPHEFHDTADEPGHWDYADALEAPQFPAEGPDEEERSRRPLYLMAAIIVAGISVIAASFVIKGGVTAPTEVATIKAASGPAKIQPEAAPGGEVPVQDASIIDRSSQSSAVALVNNAEQPVDLSQAPEKTARVITLNGAKGQYNALPPGAAGVPVANAQPQSAPRSDGDLSIAGLIEPKKVKTVSVRPDGTLLPNARPAPIQATPPGAAHAPAPPVKAATPKTTARVTMTPKPAEAEAAQPAQRARPVQVADAQAEANQAQSSPVGAGTYAVQLAAPESEQEARDVQIRLMKKFGGELAGFHPSIHKAASGSKTVYRVRVGNLSKEGATALCQKIQGGGGACFVAKN</sequence>
<feature type="region of interest" description="Disordered" evidence="1">
    <location>
        <begin position="17"/>
        <end position="39"/>
    </location>
</feature>
<evidence type="ECO:0000313" key="5">
    <source>
        <dbReference type="Proteomes" id="UP000198755"/>
    </source>
</evidence>
<reference evidence="4 5" key="1">
    <citation type="submission" date="2016-10" db="EMBL/GenBank/DDBJ databases">
        <authorList>
            <person name="de Groot N.N."/>
        </authorList>
    </citation>
    <scope>NUCLEOTIDE SEQUENCE [LARGE SCALE GENOMIC DNA]</scope>
    <source>
        <strain evidence="4 5">NE2</strain>
    </source>
</reference>
<feature type="transmembrane region" description="Helical" evidence="2">
    <location>
        <begin position="157"/>
        <end position="177"/>
    </location>
</feature>
<name>A0A1I3Y7E0_9HYPH</name>
<feature type="region of interest" description="Disordered" evidence="1">
    <location>
        <begin position="53"/>
        <end position="77"/>
    </location>
</feature>
<dbReference type="OrthoDB" id="7338235at2"/>
<dbReference type="InterPro" id="IPR007730">
    <property type="entry name" value="SPOR-like_dom"/>
</dbReference>
<dbReference type="RefSeq" id="WP_091680492.1">
    <property type="nucleotide sequence ID" value="NZ_FOSN01000005.1"/>
</dbReference>
<evidence type="ECO:0000313" key="4">
    <source>
        <dbReference type="EMBL" id="SFK27784.1"/>
    </source>
</evidence>
<dbReference type="SUPFAM" id="SSF110997">
    <property type="entry name" value="Sporulation related repeat"/>
    <property type="match status" value="1"/>
</dbReference>
<evidence type="ECO:0000259" key="3">
    <source>
        <dbReference type="Pfam" id="PF05036"/>
    </source>
</evidence>
<dbReference type="Proteomes" id="UP000198755">
    <property type="component" value="Unassembled WGS sequence"/>
</dbReference>
<dbReference type="Gene3D" id="3.30.70.1070">
    <property type="entry name" value="Sporulation related repeat"/>
    <property type="match status" value="1"/>
</dbReference>
<proteinExistence type="predicted"/>
<organism evidence="4 5">
    <name type="scientific">Methylocapsa palsarum</name>
    <dbReference type="NCBI Taxonomy" id="1612308"/>
    <lineage>
        <taxon>Bacteria</taxon>
        <taxon>Pseudomonadati</taxon>
        <taxon>Pseudomonadota</taxon>
        <taxon>Alphaproteobacteria</taxon>
        <taxon>Hyphomicrobiales</taxon>
        <taxon>Beijerinckiaceae</taxon>
        <taxon>Methylocapsa</taxon>
    </lineage>
</organism>
<keyword evidence="2" id="KW-0812">Transmembrane</keyword>
<feature type="compositionally biased region" description="Basic and acidic residues" evidence="1">
    <location>
        <begin position="17"/>
        <end position="33"/>
    </location>
</feature>
<keyword evidence="2" id="KW-1133">Transmembrane helix</keyword>
<dbReference type="Pfam" id="PF05036">
    <property type="entry name" value="SPOR"/>
    <property type="match status" value="1"/>
</dbReference>
<accession>A0A1I3Y7E0</accession>
<feature type="compositionally biased region" description="Low complexity" evidence="1">
    <location>
        <begin position="319"/>
        <end position="336"/>
    </location>
</feature>
<dbReference type="GO" id="GO:0042834">
    <property type="term" value="F:peptidoglycan binding"/>
    <property type="evidence" value="ECO:0007669"/>
    <property type="project" value="InterPro"/>
</dbReference>
<feature type="domain" description="SPOR" evidence="3">
    <location>
        <begin position="382"/>
        <end position="459"/>
    </location>
</feature>
<keyword evidence="5" id="KW-1185">Reference proteome</keyword>
<protein>
    <submittedName>
        <fullName evidence="4">Sporulation related domain-containing protein</fullName>
    </submittedName>
</protein>
<dbReference type="InterPro" id="IPR036680">
    <property type="entry name" value="SPOR-like_sf"/>
</dbReference>
<dbReference type="STRING" id="1612308.SAMN05444581_10566"/>
<dbReference type="EMBL" id="FOSN01000005">
    <property type="protein sequence ID" value="SFK27784.1"/>
    <property type="molecule type" value="Genomic_DNA"/>
</dbReference>
<feature type="compositionally biased region" description="Basic and acidic residues" evidence="1">
    <location>
        <begin position="64"/>
        <end position="73"/>
    </location>
</feature>
<dbReference type="AlphaFoldDB" id="A0A1I3Y7E0"/>
<gene>
    <name evidence="4" type="ORF">SAMN05444581_10566</name>
</gene>
<keyword evidence="2" id="KW-0472">Membrane</keyword>